<dbReference type="Pfam" id="PF01523">
    <property type="entry name" value="PmbA_TldD_1st"/>
    <property type="match status" value="1"/>
</dbReference>
<sequence>MNVLEFKDELFQKGSEKGFKDMELYYEKSDRFVCAIDKGEVDQFTTAEVTGVSFRGVYADQMGYAYTEKLDESSIEFLIENALENASVLESEDVEEIYEGDSNYKDISFSSEALKSVTTEEKINFMKELDKEIYAADERVVATNFFTMQSVDVEKAMYNSKGLSLEDDQNYLVYMVIVIVEENDVTKSGVHIEVVSDWGKVNAKESAHKAVQEAVSYLNPLETDDKFYPVILRQDAARSLLNTFVTTFSAETAQQGMSKLKEKVGSKIAGDNINLVDDPFLKNRMGSRTFDAEGVATEKLNVVENGTLTTLLHNRKTAKKDGVKTTGHASKASYKGTVNVAPSNFYIEPGSQSYDELVQGLDEGIVVTNLQGLHSGVNAISGDFSLAANGYYVKEGKIQGPTNLMTIAGNFFELLNEVNEVGSDLEFGPSTVGAPSLLLKGLSVTFE</sequence>
<name>A0A511W544_9BACI</name>
<feature type="domain" description="Metalloprotease TldD/E C-terminal" evidence="3">
    <location>
        <begin position="228"/>
        <end position="445"/>
    </location>
</feature>
<evidence type="ECO:0000259" key="2">
    <source>
        <dbReference type="Pfam" id="PF01523"/>
    </source>
</evidence>
<dbReference type="InterPro" id="IPR036059">
    <property type="entry name" value="TldD/PmbA_sf"/>
</dbReference>
<evidence type="ECO:0000256" key="1">
    <source>
        <dbReference type="ARBA" id="ARBA00005836"/>
    </source>
</evidence>
<keyword evidence="6" id="KW-1185">Reference proteome</keyword>
<feature type="domain" description="Metalloprotease TldD/E central" evidence="4">
    <location>
        <begin position="114"/>
        <end position="216"/>
    </location>
</feature>
<dbReference type="Gene3D" id="3.30.2290.10">
    <property type="entry name" value="PmbA/TldD superfamily"/>
    <property type="match status" value="1"/>
</dbReference>
<organism evidence="5 6">
    <name type="scientific">Alkalibacillus haloalkaliphilus</name>
    <dbReference type="NCBI Taxonomy" id="94136"/>
    <lineage>
        <taxon>Bacteria</taxon>
        <taxon>Bacillati</taxon>
        <taxon>Bacillota</taxon>
        <taxon>Bacilli</taxon>
        <taxon>Bacillales</taxon>
        <taxon>Bacillaceae</taxon>
        <taxon>Alkalibacillus</taxon>
    </lineage>
</organism>
<dbReference type="Pfam" id="PF19289">
    <property type="entry name" value="PmbA_TldD_3rd"/>
    <property type="match status" value="1"/>
</dbReference>
<dbReference type="InterPro" id="IPR045570">
    <property type="entry name" value="Metalloprtase-TldD/E_cen_dom"/>
</dbReference>
<dbReference type="InterPro" id="IPR035068">
    <property type="entry name" value="TldD/PmbA_N"/>
</dbReference>
<dbReference type="OrthoDB" id="9803618at2"/>
<dbReference type="RefSeq" id="WP_146816815.1">
    <property type="nucleotide sequence ID" value="NZ_BJYA01000013.1"/>
</dbReference>
<dbReference type="InterPro" id="IPR045569">
    <property type="entry name" value="Metalloprtase-TldD/E_C"/>
</dbReference>
<dbReference type="AlphaFoldDB" id="A0A511W544"/>
<evidence type="ECO:0000313" key="6">
    <source>
        <dbReference type="Proteomes" id="UP000321440"/>
    </source>
</evidence>
<reference evidence="5 6" key="1">
    <citation type="submission" date="2019-07" db="EMBL/GenBank/DDBJ databases">
        <title>Whole genome shotgun sequence of Alkalibacillus haloalkaliphilus NBRC 103110.</title>
        <authorList>
            <person name="Hosoyama A."/>
            <person name="Uohara A."/>
            <person name="Ohji S."/>
            <person name="Ichikawa N."/>
        </authorList>
    </citation>
    <scope>NUCLEOTIDE SEQUENCE [LARGE SCALE GENOMIC DNA]</scope>
    <source>
        <strain evidence="5 6">NBRC 103110</strain>
    </source>
</reference>
<dbReference type="InterPro" id="IPR047657">
    <property type="entry name" value="PmbA"/>
</dbReference>
<evidence type="ECO:0000259" key="3">
    <source>
        <dbReference type="Pfam" id="PF19289"/>
    </source>
</evidence>
<dbReference type="PANTHER" id="PTHR43421">
    <property type="entry name" value="METALLOPROTEASE PMBA"/>
    <property type="match status" value="1"/>
</dbReference>
<dbReference type="InterPro" id="IPR002510">
    <property type="entry name" value="Metalloprtase-TldD/E_N"/>
</dbReference>
<comment type="similarity">
    <text evidence="1">Belongs to the peptidase U62 family.</text>
</comment>
<proteinExistence type="inferred from homology"/>
<dbReference type="Proteomes" id="UP000321440">
    <property type="component" value="Unassembled WGS sequence"/>
</dbReference>
<dbReference type="GO" id="GO:0005829">
    <property type="term" value="C:cytosol"/>
    <property type="evidence" value="ECO:0007669"/>
    <property type="project" value="TreeGrafter"/>
</dbReference>
<dbReference type="SUPFAM" id="SSF111283">
    <property type="entry name" value="Putative modulator of DNA gyrase, PmbA/TldD"/>
    <property type="match status" value="1"/>
</dbReference>
<feature type="domain" description="Metalloprotease TldD/E N-terminal" evidence="2">
    <location>
        <begin position="23"/>
        <end position="86"/>
    </location>
</feature>
<protein>
    <submittedName>
        <fullName evidence="5">Peptidase</fullName>
    </submittedName>
</protein>
<dbReference type="GO" id="GO:0008237">
    <property type="term" value="F:metallopeptidase activity"/>
    <property type="evidence" value="ECO:0007669"/>
    <property type="project" value="InterPro"/>
</dbReference>
<dbReference type="Pfam" id="PF19290">
    <property type="entry name" value="PmbA_TldD_2nd"/>
    <property type="match status" value="1"/>
</dbReference>
<evidence type="ECO:0000313" key="5">
    <source>
        <dbReference type="EMBL" id="GEN46200.1"/>
    </source>
</evidence>
<evidence type="ECO:0000259" key="4">
    <source>
        <dbReference type="Pfam" id="PF19290"/>
    </source>
</evidence>
<dbReference type="EMBL" id="BJYA01000013">
    <property type="protein sequence ID" value="GEN46200.1"/>
    <property type="molecule type" value="Genomic_DNA"/>
</dbReference>
<gene>
    <name evidence="5" type="ORF">AHA02nite_19760</name>
</gene>
<dbReference type="PANTHER" id="PTHR43421:SF1">
    <property type="entry name" value="METALLOPROTEASE PMBA"/>
    <property type="match status" value="1"/>
</dbReference>
<accession>A0A511W544</accession>
<dbReference type="GO" id="GO:0006508">
    <property type="term" value="P:proteolysis"/>
    <property type="evidence" value="ECO:0007669"/>
    <property type="project" value="InterPro"/>
</dbReference>
<comment type="caution">
    <text evidence="5">The sequence shown here is derived from an EMBL/GenBank/DDBJ whole genome shotgun (WGS) entry which is preliminary data.</text>
</comment>